<evidence type="ECO:0000313" key="7">
    <source>
        <dbReference type="Proteomes" id="UP000192448"/>
    </source>
</evidence>
<evidence type="ECO:0000313" key="6">
    <source>
        <dbReference type="EMBL" id="ORA37211.1"/>
    </source>
</evidence>
<dbReference type="InterPro" id="IPR022790">
    <property type="entry name" value="GH26_dom"/>
</dbReference>
<accession>A0A1X0B4E5</accession>
<sequence length="357" mass="39319">MTGSAHGSASEYSQYREVATRTDTGEPVLIPRRRRLTSIPRALAALVGVFALTFSPWSGLAQSEPAASSWSSGAYLGTYGNRPAAEKFAAYRGQDLAIVSVFLERSTWDALRNDTWGVERYAGFPGRLSVAVPLIPTNESTTLGAIANGTHDDDFVQIARNLVAHKRGDADIRLGWEFNGDWYGWSAWDPKSFVAAYRRVAKIFRQESPAFTLDWNGNAVQSASGHDPFTESYPGDDVVDVVGVDAYDWADNAITDGESFSRWRDQPHGIAAWLSFARAHHKPLAIPEWGVVGGTDGQGDNPAYIRGMYEFFQQNRPDIAYEAYFNQQASLANSLIDPVQMPASSAVYAELWHRAGR</sequence>
<dbReference type="GO" id="GO:0006080">
    <property type="term" value="P:substituted mannan metabolic process"/>
    <property type="evidence" value="ECO:0007669"/>
    <property type="project" value="InterPro"/>
</dbReference>
<dbReference type="EMBL" id="MVHF01000006">
    <property type="protein sequence ID" value="ORA37211.1"/>
    <property type="molecule type" value="Genomic_DNA"/>
</dbReference>
<dbReference type="PANTHER" id="PTHR40079:SF4">
    <property type="entry name" value="GH26 DOMAIN-CONTAINING PROTEIN-RELATED"/>
    <property type="match status" value="1"/>
</dbReference>
<feature type="domain" description="GH26" evidence="5">
    <location>
        <begin position="38"/>
        <end position="357"/>
    </location>
</feature>
<evidence type="ECO:0000256" key="4">
    <source>
        <dbReference type="PROSITE-ProRule" id="PRU01100"/>
    </source>
</evidence>
<comment type="similarity">
    <text evidence="1 4">Belongs to the glycosyl hydrolase 26 family.</text>
</comment>
<keyword evidence="2 4" id="KW-0378">Hydrolase</keyword>
<dbReference type="Proteomes" id="UP000192448">
    <property type="component" value="Unassembled WGS sequence"/>
</dbReference>
<dbReference type="AlphaFoldDB" id="A0A1X0B4E5"/>
<dbReference type="SUPFAM" id="SSF51445">
    <property type="entry name" value="(Trans)glycosidases"/>
    <property type="match status" value="1"/>
</dbReference>
<dbReference type="GO" id="GO:0016985">
    <property type="term" value="F:mannan endo-1,4-beta-mannosidase activity"/>
    <property type="evidence" value="ECO:0007669"/>
    <property type="project" value="InterPro"/>
</dbReference>
<keyword evidence="7" id="KW-1185">Reference proteome</keyword>
<name>A0A1X0B4E5_9MYCO</name>
<proteinExistence type="inferred from homology"/>
<evidence type="ECO:0000259" key="5">
    <source>
        <dbReference type="PROSITE" id="PS51764"/>
    </source>
</evidence>
<feature type="active site" description="Proton donor" evidence="4">
    <location>
        <position position="177"/>
    </location>
</feature>
<protein>
    <recommendedName>
        <fullName evidence="5">GH26 domain-containing protein</fullName>
    </recommendedName>
</protein>
<dbReference type="InterPro" id="IPR000805">
    <property type="entry name" value="Glyco_hydro_26"/>
</dbReference>
<dbReference type="Gene3D" id="3.20.20.80">
    <property type="entry name" value="Glycosidases"/>
    <property type="match status" value="1"/>
</dbReference>
<dbReference type="OrthoDB" id="9816550at2"/>
<evidence type="ECO:0000256" key="2">
    <source>
        <dbReference type="ARBA" id="ARBA00022801"/>
    </source>
</evidence>
<feature type="active site" description="Nucleophile" evidence="4">
    <location>
        <position position="288"/>
    </location>
</feature>
<comment type="caution">
    <text evidence="6">The sequence shown here is derived from an EMBL/GenBank/DDBJ whole genome shotgun (WGS) entry which is preliminary data.</text>
</comment>
<dbReference type="STRING" id="1927124.BST13_08665"/>
<dbReference type="InterPro" id="IPR017853">
    <property type="entry name" value="GH"/>
</dbReference>
<reference evidence="6 7" key="1">
    <citation type="submission" date="2017-02" db="EMBL/GenBank/DDBJ databases">
        <title>The new phylogeny of genus Mycobacterium.</title>
        <authorList>
            <person name="Tortoli E."/>
            <person name="Trovato A."/>
            <person name="Cirillo D.M."/>
        </authorList>
    </citation>
    <scope>NUCLEOTIDE SEQUENCE [LARGE SCALE GENOMIC DNA]</scope>
    <source>
        <strain evidence="6 7">RW6</strain>
    </source>
</reference>
<organism evidence="6 7">
    <name type="scientific">Mycobacterium aquaticum</name>
    <dbReference type="NCBI Taxonomy" id="1927124"/>
    <lineage>
        <taxon>Bacteria</taxon>
        <taxon>Bacillati</taxon>
        <taxon>Actinomycetota</taxon>
        <taxon>Actinomycetes</taxon>
        <taxon>Mycobacteriales</taxon>
        <taxon>Mycobacteriaceae</taxon>
        <taxon>Mycobacterium</taxon>
    </lineage>
</organism>
<dbReference type="RefSeq" id="WP_083162654.1">
    <property type="nucleotide sequence ID" value="NZ_MVHF01000006.1"/>
</dbReference>
<evidence type="ECO:0000256" key="3">
    <source>
        <dbReference type="ARBA" id="ARBA00023295"/>
    </source>
</evidence>
<dbReference type="PANTHER" id="PTHR40079">
    <property type="entry name" value="MANNAN ENDO-1,4-BETA-MANNOSIDASE E-RELATED"/>
    <property type="match status" value="1"/>
</dbReference>
<gene>
    <name evidence="6" type="ORF">BST13_08665</name>
</gene>
<dbReference type="PROSITE" id="PS51764">
    <property type="entry name" value="GH26"/>
    <property type="match status" value="1"/>
</dbReference>
<dbReference type="Pfam" id="PF02156">
    <property type="entry name" value="Glyco_hydro_26"/>
    <property type="match status" value="1"/>
</dbReference>
<keyword evidence="3 4" id="KW-0326">Glycosidase</keyword>
<evidence type="ECO:0000256" key="1">
    <source>
        <dbReference type="ARBA" id="ARBA00007754"/>
    </source>
</evidence>